<dbReference type="Proteomes" id="UP000323708">
    <property type="component" value="Unassembled WGS sequence"/>
</dbReference>
<sequence>MNKAFPTSLPPIAISYRPKEHDYLPVVVGAIRHHLGDWPVVLLTETSQLPPAPWLKQNAIHTITDWSHSERANKILRLWEHQEIFARHFPAWIWWHDDMLLLRPLADPVSTFETPLIRHRQRKRPNEKLSNWDNWLWETLSFFRCQNIYAPNPVLHTPRVIRRESLERIPETWNRKRLLFEPTYLLRQWHDAGIRPELATGFRKSVFSGSLPALESLREEGFTILNWGRGIDHAAARSEFGRHYPVDFSN</sequence>
<proteinExistence type="predicted"/>
<reference evidence="1 2" key="1">
    <citation type="submission" date="2019-09" db="EMBL/GenBank/DDBJ databases">
        <authorList>
            <person name="Chen X.-Y."/>
        </authorList>
    </citation>
    <scope>NUCLEOTIDE SEQUENCE [LARGE SCALE GENOMIC DNA]</scope>
    <source>
        <strain evidence="1 2">NY5</strain>
    </source>
</reference>
<evidence type="ECO:0008006" key="3">
    <source>
        <dbReference type="Google" id="ProtNLM"/>
    </source>
</evidence>
<dbReference type="AlphaFoldDB" id="A0A5B0X1B0"/>
<dbReference type="EMBL" id="VTUX01000004">
    <property type="protein sequence ID" value="KAA1191899.1"/>
    <property type="molecule type" value="Genomic_DNA"/>
</dbReference>
<name>A0A5B0X1B0_9GAMM</name>
<evidence type="ECO:0000313" key="2">
    <source>
        <dbReference type="Proteomes" id="UP000323708"/>
    </source>
</evidence>
<keyword evidence="2" id="KW-1185">Reference proteome</keyword>
<gene>
    <name evidence="1" type="ORF">F0M18_10250</name>
</gene>
<protein>
    <recommendedName>
        <fullName evidence="3">DUF5672 domain-containing protein</fullName>
    </recommendedName>
</protein>
<evidence type="ECO:0000313" key="1">
    <source>
        <dbReference type="EMBL" id="KAA1191899.1"/>
    </source>
</evidence>
<accession>A0A5B0X1B0</accession>
<organism evidence="1 2">
    <name type="scientific">Pseudohalioglobus sediminis</name>
    <dbReference type="NCBI Taxonomy" id="2606449"/>
    <lineage>
        <taxon>Bacteria</taxon>
        <taxon>Pseudomonadati</taxon>
        <taxon>Pseudomonadota</taxon>
        <taxon>Gammaproteobacteria</taxon>
        <taxon>Cellvibrionales</taxon>
        <taxon>Halieaceae</taxon>
        <taxon>Pseudohalioglobus</taxon>
    </lineage>
</organism>
<comment type="caution">
    <text evidence="1">The sequence shown here is derived from an EMBL/GenBank/DDBJ whole genome shotgun (WGS) entry which is preliminary data.</text>
</comment>
<dbReference type="RefSeq" id="WP_149611335.1">
    <property type="nucleotide sequence ID" value="NZ_VTUX01000004.1"/>
</dbReference>